<evidence type="ECO:0000313" key="15">
    <source>
        <dbReference type="Proteomes" id="UP000886890"/>
    </source>
</evidence>
<reference evidence="14" key="1">
    <citation type="journal article" date="2021" name="PeerJ">
        <title>Extensive microbial diversity within the chicken gut microbiome revealed by metagenomics and culture.</title>
        <authorList>
            <person name="Gilroy R."/>
            <person name="Ravi A."/>
            <person name="Getino M."/>
            <person name="Pursley I."/>
            <person name="Horton D.L."/>
            <person name="Alikhan N.F."/>
            <person name="Baker D."/>
            <person name="Gharbi K."/>
            <person name="Hall N."/>
            <person name="Watson M."/>
            <person name="Adriaenssens E.M."/>
            <person name="Foster-Nyarko E."/>
            <person name="Jarju S."/>
            <person name="Secka A."/>
            <person name="Antonio M."/>
            <person name="Oren A."/>
            <person name="Chaudhuri R.R."/>
            <person name="La Ragione R."/>
            <person name="Hildebrand F."/>
            <person name="Pallen M.J."/>
        </authorList>
    </citation>
    <scope>NUCLEOTIDE SEQUENCE</scope>
    <source>
        <strain evidence="14">CHK183-1962</strain>
    </source>
</reference>
<evidence type="ECO:0000256" key="11">
    <source>
        <dbReference type="ARBA" id="ARBA00023136"/>
    </source>
</evidence>
<dbReference type="PANTHER" id="PTHR43298:SF2">
    <property type="entry name" value="FMN_FAD EXPORTER YEEO-RELATED"/>
    <property type="match status" value="1"/>
</dbReference>
<dbReference type="Proteomes" id="UP000886890">
    <property type="component" value="Unassembled WGS sequence"/>
</dbReference>
<evidence type="ECO:0000256" key="6">
    <source>
        <dbReference type="ARBA" id="ARBA00022449"/>
    </source>
</evidence>
<dbReference type="PIRSF" id="PIRSF006603">
    <property type="entry name" value="DinF"/>
    <property type="match status" value="1"/>
</dbReference>
<evidence type="ECO:0000256" key="7">
    <source>
        <dbReference type="ARBA" id="ARBA00022475"/>
    </source>
</evidence>
<feature type="transmembrane region" description="Helical" evidence="13">
    <location>
        <begin position="349"/>
        <end position="374"/>
    </location>
</feature>
<dbReference type="AlphaFoldDB" id="A0A9D1XCR3"/>
<keyword evidence="6" id="KW-0050">Antiport</keyword>
<organism evidence="14 15">
    <name type="scientific">Candidatus Fusicatenibacter merdavium</name>
    <dbReference type="NCBI Taxonomy" id="2838600"/>
    <lineage>
        <taxon>Bacteria</taxon>
        <taxon>Bacillati</taxon>
        <taxon>Bacillota</taxon>
        <taxon>Clostridia</taxon>
        <taxon>Lachnospirales</taxon>
        <taxon>Lachnospiraceae</taxon>
        <taxon>Fusicatenibacter</taxon>
    </lineage>
</organism>
<sequence length="455" mass="48938">MEKGIVLFDRKRLIRLIVPLVVEQVLAVTVGMADMVMASGAGEAAVSGISLVNTICVLLIVVFSSLASGGSVVAAQYLGSGDKDTACHAAEQLVMICGITALAIGAFSFLGNRVILRLVYGSVEADVMNFAVTYFFITSLSFPFLGIYNACAALFRVMGNSNISMIASLIMNVMNIIGNAVFVYVFDLGVAGVALSTLISRFVSGAILLALIHRPVYEVHCTRWLRVGWDPAILKKIFSIGVPQALENSMFQIGKLLTQSMIAGFGTASIAANACAMTVEQLAYMPGSAMGLAMTTVVGQCVGANAYPQARKYTKKLILTAYVFLWILNIVILFVAPLIAGYYNLSAEAYGMAVTVIRYHSVCCMMIWPLAFTLPNAMRSAGDARFTMSVGVLSMWIGRIAMAYLIGVYLGVGLLGVWIAQTLDWVIRSVFYVVRFHGHKWEEKSLVHAATVSGS</sequence>
<evidence type="ECO:0000256" key="5">
    <source>
        <dbReference type="ARBA" id="ARBA00022448"/>
    </source>
</evidence>
<dbReference type="NCBIfam" id="TIGR00797">
    <property type="entry name" value="matE"/>
    <property type="match status" value="1"/>
</dbReference>
<feature type="transmembrane region" description="Helical" evidence="13">
    <location>
        <begin position="45"/>
        <end position="73"/>
    </location>
</feature>
<dbReference type="GO" id="GO:0006811">
    <property type="term" value="P:monoatomic ion transport"/>
    <property type="evidence" value="ECO:0007669"/>
    <property type="project" value="UniProtKB-KW"/>
</dbReference>
<feature type="transmembrane region" description="Helical" evidence="13">
    <location>
        <begin position="285"/>
        <end position="307"/>
    </location>
</feature>
<keyword evidence="11 13" id="KW-0472">Membrane</keyword>
<reference evidence="14" key="2">
    <citation type="submission" date="2021-04" db="EMBL/GenBank/DDBJ databases">
        <authorList>
            <person name="Gilroy R."/>
        </authorList>
    </citation>
    <scope>NUCLEOTIDE SEQUENCE</scope>
    <source>
        <strain evidence="14">CHK183-1962</strain>
    </source>
</reference>
<comment type="caution">
    <text evidence="14">The sequence shown here is derived from an EMBL/GenBank/DDBJ whole genome shotgun (WGS) entry which is preliminary data.</text>
</comment>
<accession>A0A9D1XCR3</accession>
<dbReference type="GO" id="GO:0042910">
    <property type="term" value="F:xenobiotic transmembrane transporter activity"/>
    <property type="evidence" value="ECO:0007669"/>
    <property type="project" value="InterPro"/>
</dbReference>
<dbReference type="InterPro" id="IPR002528">
    <property type="entry name" value="MATE_fam"/>
</dbReference>
<evidence type="ECO:0000313" key="14">
    <source>
        <dbReference type="EMBL" id="HIX76761.1"/>
    </source>
</evidence>
<dbReference type="PANTHER" id="PTHR43298">
    <property type="entry name" value="MULTIDRUG RESISTANCE PROTEIN NORM-RELATED"/>
    <property type="match status" value="1"/>
</dbReference>
<feature type="transmembrane region" description="Helical" evidence="13">
    <location>
        <begin position="192"/>
        <end position="212"/>
    </location>
</feature>
<feature type="transmembrane region" description="Helical" evidence="13">
    <location>
        <begin position="12"/>
        <end position="33"/>
    </location>
</feature>
<evidence type="ECO:0000256" key="10">
    <source>
        <dbReference type="ARBA" id="ARBA00023065"/>
    </source>
</evidence>
<feature type="transmembrane region" description="Helical" evidence="13">
    <location>
        <begin position="256"/>
        <end position="279"/>
    </location>
</feature>
<gene>
    <name evidence="14" type="ORF">H9734_04080</name>
</gene>
<comment type="similarity">
    <text evidence="3">Belongs to the multi antimicrobial extrusion (MATE) (TC 2.A.66.1) family.</text>
</comment>
<feature type="transmembrane region" description="Helical" evidence="13">
    <location>
        <begin position="131"/>
        <end position="151"/>
    </location>
</feature>
<comment type="function">
    <text evidence="1">Multidrug efflux pump.</text>
</comment>
<keyword evidence="8 13" id="KW-0812">Transmembrane</keyword>
<evidence type="ECO:0000256" key="4">
    <source>
        <dbReference type="ARBA" id="ARBA00020268"/>
    </source>
</evidence>
<dbReference type="Pfam" id="PF01554">
    <property type="entry name" value="MatE"/>
    <property type="match status" value="2"/>
</dbReference>
<keyword evidence="5" id="KW-0813">Transport</keyword>
<evidence type="ECO:0000256" key="13">
    <source>
        <dbReference type="SAM" id="Phobius"/>
    </source>
</evidence>
<feature type="transmembrane region" description="Helical" evidence="13">
    <location>
        <begin position="163"/>
        <end position="186"/>
    </location>
</feature>
<evidence type="ECO:0000256" key="8">
    <source>
        <dbReference type="ARBA" id="ARBA00022692"/>
    </source>
</evidence>
<evidence type="ECO:0000256" key="3">
    <source>
        <dbReference type="ARBA" id="ARBA00010199"/>
    </source>
</evidence>
<dbReference type="GO" id="GO:0005886">
    <property type="term" value="C:plasma membrane"/>
    <property type="evidence" value="ECO:0007669"/>
    <property type="project" value="UniProtKB-SubCell"/>
</dbReference>
<evidence type="ECO:0000256" key="12">
    <source>
        <dbReference type="ARBA" id="ARBA00031636"/>
    </source>
</evidence>
<proteinExistence type="inferred from homology"/>
<keyword evidence="9 13" id="KW-1133">Transmembrane helix</keyword>
<dbReference type="InterPro" id="IPR048279">
    <property type="entry name" value="MdtK-like"/>
</dbReference>
<dbReference type="CDD" id="cd13137">
    <property type="entry name" value="MATE_NorM_like"/>
    <property type="match status" value="1"/>
</dbReference>
<keyword evidence="10" id="KW-0406">Ion transport</keyword>
<name>A0A9D1XCR3_9FIRM</name>
<feature type="transmembrane region" description="Helical" evidence="13">
    <location>
        <begin position="319"/>
        <end position="343"/>
    </location>
</feature>
<dbReference type="InterPro" id="IPR050222">
    <property type="entry name" value="MATE_MdtK"/>
</dbReference>
<feature type="transmembrane region" description="Helical" evidence="13">
    <location>
        <begin position="93"/>
        <end position="111"/>
    </location>
</feature>
<protein>
    <recommendedName>
        <fullName evidence="4">Probable multidrug resistance protein NorM</fullName>
    </recommendedName>
    <alternativeName>
        <fullName evidence="12">Multidrug-efflux transporter</fullName>
    </alternativeName>
</protein>
<comment type="subcellular location">
    <subcellularLocation>
        <location evidence="2">Cell membrane</location>
        <topology evidence="2">Multi-pass membrane protein</topology>
    </subcellularLocation>
</comment>
<dbReference type="GO" id="GO:0015297">
    <property type="term" value="F:antiporter activity"/>
    <property type="evidence" value="ECO:0007669"/>
    <property type="project" value="UniProtKB-KW"/>
</dbReference>
<evidence type="ECO:0000256" key="9">
    <source>
        <dbReference type="ARBA" id="ARBA00022989"/>
    </source>
</evidence>
<dbReference type="EMBL" id="DXEK01000066">
    <property type="protein sequence ID" value="HIX76761.1"/>
    <property type="molecule type" value="Genomic_DNA"/>
</dbReference>
<evidence type="ECO:0000256" key="1">
    <source>
        <dbReference type="ARBA" id="ARBA00003408"/>
    </source>
</evidence>
<keyword evidence="7" id="KW-1003">Cell membrane</keyword>
<evidence type="ECO:0000256" key="2">
    <source>
        <dbReference type="ARBA" id="ARBA00004651"/>
    </source>
</evidence>